<dbReference type="Pfam" id="PF00326">
    <property type="entry name" value="Peptidase_S9"/>
    <property type="match status" value="1"/>
</dbReference>
<dbReference type="SUPFAM" id="SSF50993">
    <property type="entry name" value="Peptidase/esterase 'gauge' domain"/>
    <property type="match status" value="1"/>
</dbReference>
<evidence type="ECO:0000313" key="6">
    <source>
        <dbReference type="EMBL" id="MCS7476141.1"/>
    </source>
</evidence>
<dbReference type="Gene3D" id="2.120.10.30">
    <property type="entry name" value="TolB, C-terminal domain"/>
    <property type="match status" value="2"/>
</dbReference>
<dbReference type="PANTHER" id="PTHR42776">
    <property type="entry name" value="SERINE PEPTIDASE S9 FAMILY MEMBER"/>
    <property type="match status" value="1"/>
</dbReference>
<sequence>MAEPQDFAPKQRFRSNIAPSPDGRSVAYAANPDGQHNLYVAPVSGGEARKLTDHEHNSVRQIAWSPDGKSLLYTADFQGNEQFQLYLVDADGGQPRALTDTSDRQHVLGTTLDDAVPVAPFTPDGRAVVYAGNDRDAALQDLLVQDLDTGVVTRFETTPGTELHAASVSPDGRWLLASGFHSQADNDLLLADLHEPNAPLRLLTAHEGRRLHQPGPWTADSSGFHVRHNTAGEFLTLGRYSLSTGAITDLVTPAWDVEQVATSGTTTAWTVNEDGVSRLLVRRDDELLVLPELPAGVIGSLTIAGDLVAFLLTTGTRPTEVVALDLATRTLSYLTDSAPEVAVAFVEPALVRYPTHDGREVPAWLYRPHGDGVRGVVVSIHGGPEAQERPSYNYAGLYQYLLSQGVAVLAPNVRGSTGYGKTYQGLVLRDFGGAELGDFEHAVESLRGLDWVDPERIGVWGASYGGFATLSCLSRLPDLWAAGVSMVGPSNLLTLARSVPETWRIEMVDLLGDPDTEADFLLERSPITYVDAIKAPLFVIQGANDPRVVKAESDQIVAALRERGVDVRYDVYDDEGHGFTNRANELKAIGDTAEFLLAHLRQ</sequence>
<keyword evidence="2" id="KW-0645">Protease</keyword>
<dbReference type="AlphaFoldDB" id="A0A9X2VGJ1"/>
<keyword evidence="7" id="KW-1185">Reference proteome</keyword>
<dbReference type="InterPro" id="IPR023302">
    <property type="entry name" value="Pept_S9A_N"/>
</dbReference>
<dbReference type="GO" id="GO:0004252">
    <property type="term" value="F:serine-type endopeptidase activity"/>
    <property type="evidence" value="ECO:0007669"/>
    <property type="project" value="InterPro"/>
</dbReference>
<reference evidence="6" key="1">
    <citation type="submission" date="2022-08" db="EMBL/GenBank/DDBJ databases">
        <authorList>
            <person name="Tistechok S."/>
            <person name="Samborskyy M."/>
            <person name="Roman I."/>
        </authorList>
    </citation>
    <scope>NUCLEOTIDE SEQUENCE</scope>
    <source>
        <strain evidence="6">DSM 103496</strain>
    </source>
</reference>
<evidence type="ECO:0000259" key="5">
    <source>
        <dbReference type="Pfam" id="PF02897"/>
    </source>
</evidence>
<dbReference type="PANTHER" id="PTHR42776:SF27">
    <property type="entry name" value="DIPEPTIDYL PEPTIDASE FAMILY MEMBER 6"/>
    <property type="match status" value="1"/>
</dbReference>
<keyword evidence="1" id="KW-0378">Hydrolase</keyword>
<feature type="region of interest" description="Disordered" evidence="3">
    <location>
        <begin position="1"/>
        <end position="26"/>
    </location>
</feature>
<evidence type="ECO:0000256" key="2">
    <source>
        <dbReference type="ARBA" id="ARBA00022825"/>
    </source>
</evidence>
<dbReference type="InterPro" id="IPR029058">
    <property type="entry name" value="AB_hydrolase_fold"/>
</dbReference>
<dbReference type="Pfam" id="PF07676">
    <property type="entry name" value="PD40"/>
    <property type="match status" value="1"/>
</dbReference>
<protein>
    <submittedName>
        <fullName evidence="6">S9 family peptidase</fullName>
    </submittedName>
</protein>
<gene>
    <name evidence="6" type="ORF">NZH93_04690</name>
</gene>
<dbReference type="RefSeq" id="WP_259621654.1">
    <property type="nucleotide sequence ID" value="NZ_JANYMP010000002.1"/>
</dbReference>
<evidence type="ECO:0000259" key="4">
    <source>
        <dbReference type="Pfam" id="PF00326"/>
    </source>
</evidence>
<name>A0A9X2VGJ1_9PSEU</name>
<dbReference type="InterPro" id="IPR011659">
    <property type="entry name" value="WD40"/>
</dbReference>
<dbReference type="EMBL" id="JANYMP010000002">
    <property type="protein sequence ID" value="MCS7476141.1"/>
    <property type="molecule type" value="Genomic_DNA"/>
</dbReference>
<dbReference type="Gene3D" id="3.40.50.1820">
    <property type="entry name" value="alpha/beta hydrolase"/>
    <property type="match status" value="1"/>
</dbReference>
<feature type="domain" description="Peptidase S9A N-terminal" evidence="5">
    <location>
        <begin position="53"/>
        <end position="251"/>
    </location>
</feature>
<feature type="domain" description="Peptidase S9 prolyl oligopeptidase catalytic" evidence="4">
    <location>
        <begin position="399"/>
        <end position="600"/>
    </location>
</feature>
<dbReference type="Pfam" id="PF02897">
    <property type="entry name" value="Peptidase_S9_N"/>
    <property type="match status" value="1"/>
</dbReference>
<proteinExistence type="predicted"/>
<organism evidence="6 7">
    <name type="scientific">Umezawaea endophytica</name>
    <dbReference type="NCBI Taxonomy" id="1654476"/>
    <lineage>
        <taxon>Bacteria</taxon>
        <taxon>Bacillati</taxon>
        <taxon>Actinomycetota</taxon>
        <taxon>Actinomycetes</taxon>
        <taxon>Pseudonocardiales</taxon>
        <taxon>Pseudonocardiaceae</taxon>
        <taxon>Umezawaea</taxon>
    </lineage>
</organism>
<evidence type="ECO:0000313" key="7">
    <source>
        <dbReference type="Proteomes" id="UP001141259"/>
    </source>
</evidence>
<accession>A0A9X2VGJ1</accession>
<dbReference type="InterPro" id="IPR001375">
    <property type="entry name" value="Peptidase_S9_cat"/>
</dbReference>
<dbReference type="InterPro" id="IPR011042">
    <property type="entry name" value="6-blade_b-propeller_TolB-like"/>
</dbReference>
<keyword evidence="2" id="KW-0720">Serine protease</keyword>
<dbReference type="Proteomes" id="UP001141259">
    <property type="component" value="Unassembled WGS sequence"/>
</dbReference>
<dbReference type="SUPFAM" id="SSF53474">
    <property type="entry name" value="alpha/beta-Hydrolases"/>
    <property type="match status" value="1"/>
</dbReference>
<comment type="caution">
    <text evidence="6">The sequence shown here is derived from an EMBL/GenBank/DDBJ whole genome shotgun (WGS) entry which is preliminary data.</text>
</comment>
<dbReference type="GO" id="GO:0006508">
    <property type="term" value="P:proteolysis"/>
    <property type="evidence" value="ECO:0007669"/>
    <property type="project" value="InterPro"/>
</dbReference>
<evidence type="ECO:0000256" key="1">
    <source>
        <dbReference type="ARBA" id="ARBA00022801"/>
    </source>
</evidence>
<evidence type="ECO:0000256" key="3">
    <source>
        <dbReference type="SAM" id="MobiDB-lite"/>
    </source>
</evidence>